<reference evidence="2 3" key="1">
    <citation type="journal article" date="2019" name="ACS Chem. Biol.">
        <title>Identification and Mobilization of a Cryptic Antibiotic Biosynthesis Gene Locus from a Human-Pathogenic Nocardia Isolate.</title>
        <authorList>
            <person name="Herisse M."/>
            <person name="Ishida K."/>
            <person name="Porter J.L."/>
            <person name="Howden B."/>
            <person name="Hertweck C."/>
            <person name="Stinear T.P."/>
            <person name="Pidot S.J."/>
        </authorList>
    </citation>
    <scope>NUCLEOTIDE SEQUENCE [LARGE SCALE GENOMIC DNA]</scope>
    <source>
        <strain evidence="2 3">AUSMDU00012717</strain>
    </source>
</reference>
<evidence type="ECO:0000313" key="2">
    <source>
        <dbReference type="EMBL" id="QIS08827.1"/>
    </source>
</evidence>
<dbReference type="SUPFAM" id="SSF56399">
    <property type="entry name" value="ADP-ribosylation"/>
    <property type="match status" value="1"/>
</dbReference>
<protein>
    <recommendedName>
        <fullName evidence="4">ADP ribosyltransferase domain-containing protein</fullName>
    </recommendedName>
</protein>
<dbReference type="PROSITE" id="PS51996">
    <property type="entry name" value="TR_MART"/>
    <property type="match status" value="1"/>
</dbReference>
<gene>
    <name evidence="2" type="ORF">F5544_04565</name>
</gene>
<organism evidence="2 3">
    <name type="scientific">Nocardia arthritidis</name>
    <dbReference type="NCBI Taxonomy" id="228602"/>
    <lineage>
        <taxon>Bacteria</taxon>
        <taxon>Bacillati</taxon>
        <taxon>Actinomycetota</taxon>
        <taxon>Actinomycetes</taxon>
        <taxon>Mycobacteriales</taxon>
        <taxon>Nocardiaceae</taxon>
        <taxon>Nocardia</taxon>
    </lineage>
</organism>
<feature type="coiled-coil region" evidence="1">
    <location>
        <begin position="243"/>
        <end position="270"/>
    </location>
</feature>
<evidence type="ECO:0008006" key="4">
    <source>
        <dbReference type="Google" id="ProtNLM"/>
    </source>
</evidence>
<keyword evidence="3" id="KW-1185">Reference proteome</keyword>
<dbReference type="Gene3D" id="3.90.176.10">
    <property type="entry name" value="Toxin ADP-ribosyltransferase, Chain A, domain 1"/>
    <property type="match status" value="1"/>
</dbReference>
<dbReference type="EMBL" id="CP046172">
    <property type="protein sequence ID" value="QIS08827.1"/>
    <property type="molecule type" value="Genomic_DNA"/>
</dbReference>
<dbReference type="Proteomes" id="UP000503540">
    <property type="component" value="Chromosome"/>
</dbReference>
<dbReference type="KEGG" id="nah:F5544_04565"/>
<name>A0A6G9Y6W8_9NOCA</name>
<feature type="coiled-coil region" evidence="1">
    <location>
        <begin position="154"/>
        <end position="188"/>
    </location>
</feature>
<keyword evidence="1" id="KW-0175">Coiled coil</keyword>
<accession>A0A6G9Y6W8</accession>
<evidence type="ECO:0000313" key="3">
    <source>
        <dbReference type="Proteomes" id="UP000503540"/>
    </source>
</evidence>
<sequence>MIAQLKALARAAGNYATVVQQAGYNYALAEYNATSGEKGAPPAQPGFLAPPIPADRMLPPSVGGPGQGLDDAKAKVLGLVEKVGIIVPDGNATKLSNLADTWRQIAEGAELAGLPAELDRIAAQFDGVSAPELAFVTQDVQTLKDSTQAALDAAREIGQACQKFREALDQLRDKLKEMLEDLGKQLVKELAITYAIGAVASAVTFGIGVAVATARALEITAEAAGPIRTTIIFWKGREKISEGVKVTKDLKSYEKELKRLEELGKKDAKATATKPATLTKSESDAIIDYTGSGHQFSNIPLRNGSVTPQQQEYINTLNRALDKLPNYEGPVTRITNLTPEQIAAYRRIQETNGTRIEEAFTSTSPFKDAGGVRDGNVEFRIFSRTGKDISSYGPNPEILFKTDTPFKVTKVGTDWSTGRTIIQMVEK</sequence>
<evidence type="ECO:0000256" key="1">
    <source>
        <dbReference type="SAM" id="Coils"/>
    </source>
</evidence>
<dbReference type="AlphaFoldDB" id="A0A6G9Y6W8"/>
<proteinExistence type="predicted"/>